<comment type="caution">
    <text evidence="2">The sequence shown here is derived from an EMBL/GenBank/DDBJ whole genome shotgun (WGS) entry which is preliminary data.</text>
</comment>
<dbReference type="Proteomes" id="UP000708208">
    <property type="component" value="Unassembled WGS sequence"/>
</dbReference>
<evidence type="ECO:0000313" key="2">
    <source>
        <dbReference type="EMBL" id="CAG7673112.1"/>
    </source>
</evidence>
<evidence type="ECO:0000313" key="3">
    <source>
        <dbReference type="Proteomes" id="UP000708208"/>
    </source>
</evidence>
<name>A0A8J2J1Q4_9HEXA</name>
<proteinExistence type="predicted"/>
<organism evidence="2 3">
    <name type="scientific">Allacma fusca</name>
    <dbReference type="NCBI Taxonomy" id="39272"/>
    <lineage>
        <taxon>Eukaryota</taxon>
        <taxon>Metazoa</taxon>
        <taxon>Ecdysozoa</taxon>
        <taxon>Arthropoda</taxon>
        <taxon>Hexapoda</taxon>
        <taxon>Collembola</taxon>
        <taxon>Symphypleona</taxon>
        <taxon>Sminthuridae</taxon>
        <taxon>Allacma</taxon>
    </lineage>
</organism>
<dbReference type="EMBL" id="CAJVCH010012381">
    <property type="protein sequence ID" value="CAG7673112.1"/>
    <property type="molecule type" value="Genomic_DNA"/>
</dbReference>
<reference evidence="2" key="1">
    <citation type="submission" date="2021-06" db="EMBL/GenBank/DDBJ databases">
        <authorList>
            <person name="Hodson N. C."/>
            <person name="Mongue J. A."/>
            <person name="Jaron S. K."/>
        </authorList>
    </citation>
    <scope>NUCLEOTIDE SEQUENCE</scope>
</reference>
<dbReference type="AlphaFoldDB" id="A0A8J2J1Q4"/>
<evidence type="ECO:0000256" key="1">
    <source>
        <dbReference type="SAM" id="MobiDB-lite"/>
    </source>
</evidence>
<gene>
    <name evidence="2" type="ORF">AFUS01_LOCUS2174</name>
</gene>
<protein>
    <submittedName>
        <fullName evidence="2">Uncharacterized protein</fullName>
    </submittedName>
</protein>
<feature type="non-terminal residue" evidence="2">
    <location>
        <position position="1"/>
    </location>
</feature>
<keyword evidence="3" id="KW-1185">Reference proteome</keyword>
<accession>A0A8J2J1Q4</accession>
<sequence length="53" mass="6018">MRRKCYPESSCQYPILTPEDLEISTLPPRPPAYERKISELNTSSTGSRFLNGS</sequence>
<feature type="region of interest" description="Disordered" evidence="1">
    <location>
        <begin position="21"/>
        <end position="53"/>
    </location>
</feature>
<feature type="compositionally biased region" description="Polar residues" evidence="1">
    <location>
        <begin position="39"/>
        <end position="53"/>
    </location>
</feature>